<accession>A0A1G4KAR5</accession>
<evidence type="ECO:0000313" key="13">
    <source>
        <dbReference type="EMBL" id="SCV01323.1"/>
    </source>
</evidence>
<dbReference type="GO" id="GO:0005935">
    <property type="term" value="C:cellular bud neck"/>
    <property type="evidence" value="ECO:0007669"/>
    <property type="project" value="UniProtKB-SubCell"/>
</dbReference>
<evidence type="ECO:0000256" key="9">
    <source>
        <dbReference type="ARBA" id="ARBA00038404"/>
    </source>
</evidence>
<evidence type="ECO:0000256" key="5">
    <source>
        <dbReference type="ARBA" id="ARBA00022490"/>
    </source>
</evidence>
<gene>
    <name evidence="13" type="ORF">LANO_0F11210G</name>
</gene>
<evidence type="ECO:0000256" key="3">
    <source>
        <dbReference type="ARBA" id="ARBA00004496"/>
    </source>
</evidence>
<dbReference type="InterPro" id="IPR056468">
    <property type="entry name" value="PH_GEF_YEL1"/>
</dbReference>
<dbReference type="SMART" id="SM00222">
    <property type="entry name" value="Sec7"/>
    <property type="match status" value="1"/>
</dbReference>
<dbReference type="EMBL" id="LT598452">
    <property type="protein sequence ID" value="SCV01323.1"/>
    <property type="molecule type" value="Genomic_DNA"/>
</dbReference>
<dbReference type="Gene3D" id="1.10.1000.11">
    <property type="entry name" value="Arf Nucleotide-binding Site Opener,domain 2"/>
    <property type="match status" value="1"/>
</dbReference>
<dbReference type="Pfam" id="PF01369">
    <property type="entry name" value="Sec7"/>
    <property type="match status" value="1"/>
</dbReference>
<dbReference type="PROSITE" id="PS50190">
    <property type="entry name" value="SEC7"/>
    <property type="match status" value="1"/>
</dbReference>
<evidence type="ECO:0000256" key="4">
    <source>
        <dbReference type="ARBA" id="ARBA00022475"/>
    </source>
</evidence>
<evidence type="ECO:0000256" key="6">
    <source>
        <dbReference type="ARBA" id="ARBA00022658"/>
    </source>
</evidence>
<protein>
    <recommendedName>
        <fullName evidence="10">Guanine-nucleotide exchange factor YEL1</fullName>
    </recommendedName>
</protein>
<keyword evidence="5" id="KW-0963">Cytoplasm</keyword>
<keyword evidence="14" id="KW-1185">Reference proteome</keyword>
<comment type="similarity">
    <text evidence="9">Belongs to the YEL1 family.</text>
</comment>
<dbReference type="Proteomes" id="UP000189911">
    <property type="component" value="Chromosome F"/>
</dbReference>
<evidence type="ECO:0000259" key="12">
    <source>
        <dbReference type="PROSITE" id="PS50190"/>
    </source>
</evidence>
<dbReference type="Pfam" id="PF23633">
    <property type="entry name" value="PH_GEF_YEL1"/>
    <property type="match status" value="1"/>
</dbReference>
<feature type="compositionally biased region" description="Polar residues" evidence="11">
    <location>
        <begin position="250"/>
        <end position="260"/>
    </location>
</feature>
<evidence type="ECO:0000256" key="8">
    <source>
        <dbReference type="ARBA" id="ARBA00037853"/>
    </source>
</evidence>
<proteinExistence type="inferred from homology"/>
<dbReference type="InterPro" id="IPR000904">
    <property type="entry name" value="Sec7_dom"/>
</dbReference>
<keyword evidence="4" id="KW-1003">Cell membrane</keyword>
<evidence type="ECO:0000256" key="1">
    <source>
        <dbReference type="ARBA" id="ARBA00004202"/>
    </source>
</evidence>
<evidence type="ECO:0000256" key="2">
    <source>
        <dbReference type="ARBA" id="ARBA00004266"/>
    </source>
</evidence>
<evidence type="ECO:0000256" key="7">
    <source>
        <dbReference type="ARBA" id="ARBA00023136"/>
    </source>
</evidence>
<keyword evidence="7" id="KW-0472">Membrane</keyword>
<dbReference type="OrthoDB" id="2157641at2759"/>
<keyword evidence="6" id="KW-0344">Guanine-nucleotide releasing factor</keyword>
<dbReference type="GO" id="GO:0005886">
    <property type="term" value="C:plasma membrane"/>
    <property type="evidence" value="ECO:0007669"/>
    <property type="project" value="UniProtKB-SubCell"/>
</dbReference>
<evidence type="ECO:0000313" key="14">
    <source>
        <dbReference type="Proteomes" id="UP000189911"/>
    </source>
</evidence>
<dbReference type="SUPFAM" id="SSF48425">
    <property type="entry name" value="Sec7 domain"/>
    <property type="match status" value="1"/>
</dbReference>
<feature type="domain" description="SEC7" evidence="12">
    <location>
        <begin position="46"/>
        <end position="214"/>
    </location>
</feature>
<comment type="subcellular location">
    <subcellularLocation>
        <location evidence="2">Bud neck</location>
    </subcellularLocation>
    <subcellularLocation>
        <location evidence="8">Bud tip</location>
    </subcellularLocation>
    <subcellularLocation>
        <location evidence="1">Cell membrane</location>
        <topology evidence="1">Peripheral membrane protein</topology>
    </subcellularLocation>
    <subcellularLocation>
        <location evidence="3">Cytoplasm</location>
    </subcellularLocation>
</comment>
<sequence>MFQITFLYRSKPNVRLIAIHSTSHRPIDITMDSEIALDCVADKRLPSEDATLTESPKITNIHEIVSDTPSAPEARQKALKILTGKLENVDFKEYANFLGSSENAAVLKEFLLLLHPLPSSLTGTLRKLSSNIYFIAEAANIDTILEALAKQWLEAHSMPHYQNNYRLCHIVMFALLMLNSTLHNIVADCRFTLQEFEENTIHALQKECAEIDVPCFERDLKKCYISLDNQELPLLRPNNQPKHNLEKRSNTPAHGNNQNNMKKLSMLSMRGSSLERLHSHQSVVSCPTSLSTLTSRDTTATSNYRIRNNQPLQKLFLDEPFDEEMQDVNETPWLMDSVVKYQEAANTNSSTSQLLTPANTRKRKLFGWFKKPSKDTLFRENAHAAIDHNWFRARIRVYQGRLFLYKFKFAGTERTNGDPMRKWEIDSGRRNCSQFQVFNLYGTMASVVQENIVASENSNVNSVSLTLEFPHGIDTTSGLAFRFQTQNLEEAKMFTSCLNFWSARITPIPSAQAEMISNEEYGWSQRILKEGIDPKMVKLANWAPLVGLDALFAEMDENIALWDFDSHLQNLKVFTETLDAQLDAHNSLKPQMIKVLSKSSLKSEVPLFDKAMDNWNNKYLYLNQQYSKHLVYLKALQNAVEFHKNYEHCKSSGTLAEGDALEKNADQ</sequence>
<feature type="region of interest" description="Disordered" evidence="11">
    <location>
        <begin position="235"/>
        <end position="260"/>
    </location>
</feature>
<dbReference type="GO" id="GO:0005085">
    <property type="term" value="F:guanyl-nucleotide exchange factor activity"/>
    <property type="evidence" value="ECO:0007669"/>
    <property type="project" value="UniProtKB-KW"/>
</dbReference>
<evidence type="ECO:0000256" key="10">
    <source>
        <dbReference type="ARBA" id="ARBA00040041"/>
    </source>
</evidence>
<evidence type="ECO:0000256" key="11">
    <source>
        <dbReference type="SAM" id="MobiDB-lite"/>
    </source>
</evidence>
<dbReference type="GO" id="GO:0032012">
    <property type="term" value="P:regulation of ARF protein signal transduction"/>
    <property type="evidence" value="ECO:0007669"/>
    <property type="project" value="InterPro"/>
</dbReference>
<name>A0A1G4KAR5_9SACH</name>
<dbReference type="GO" id="GO:0005934">
    <property type="term" value="C:cellular bud tip"/>
    <property type="evidence" value="ECO:0007669"/>
    <property type="project" value="UniProtKB-SubCell"/>
</dbReference>
<organism evidence="13 14">
    <name type="scientific">Lachancea nothofagi CBS 11611</name>
    <dbReference type="NCBI Taxonomy" id="1266666"/>
    <lineage>
        <taxon>Eukaryota</taxon>
        <taxon>Fungi</taxon>
        <taxon>Dikarya</taxon>
        <taxon>Ascomycota</taxon>
        <taxon>Saccharomycotina</taxon>
        <taxon>Saccharomycetes</taxon>
        <taxon>Saccharomycetales</taxon>
        <taxon>Saccharomycetaceae</taxon>
        <taxon>Lachancea</taxon>
    </lineage>
</organism>
<dbReference type="InterPro" id="IPR023394">
    <property type="entry name" value="Sec7_C_sf"/>
</dbReference>
<dbReference type="InterPro" id="IPR035999">
    <property type="entry name" value="Sec7_dom_sf"/>
</dbReference>
<reference evidence="14" key="1">
    <citation type="submission" date="2016-03" db="EMBL/GenBank/DDBJ databases">
        <authorList>
            <person name="Devillers Hugo."/>
        </authorList>
    </citation>
    <scope>NUCLEOTIDE SEQUENCE [LARGE SCALE GENOMIC DNA]</scope>
</reference>
<dbReference type="AlphaFoldDB" id="A0A1G4KAR5"/>
<dbReference type="GO" id="GO:0005737">
    <property type="term" value="C:cytoplasm"/>
    <property type="evidence" value="ECO:0007669"/>
    <property type="project" value="UniProtKB-SubCell"/>
</dbReference>